<dbReference type="PROSITE" id="PS00138">
    <property type="entry name" value="SUBTILASE_SER"/>
    <property type="match status" value="1"/>
</dbReference>
<evidence type="ECO:0000256" key="9">
    <source>
        <dbReference type="ARBA" id="ARBA00023180"/>
    </source>
</evidence>
<organism evidence="12 13">
    <name type="scientific">Steinernema glaseri</name>
    <dbReference type="NCBI Taxonomy" id="37863"/>
    <lineage>
        <taxon>Eukaryota</taxon>
        <taxon>Metazoa</taxon>
        <taxon>Ecdysozoa</taxon>
        <taxon>Nematoda</taxon>
        <taxon>Chromadorea</taxon>
        <taxon>Rhabditida</taxon>
        <taxon>Tylenchina</taxon>
        <taxon>Panagrolaimomorpha</taxon>
        <taxon>Strongyloidoidea</taxon>
        <taxon>Steinernematidae</taxon>
        <taxon>Steinernema</taxon>
    </lineage>
</organism>
<evidence type="ECO:0000256" key="8">
    <source>
        <dbReference type="ARBA" id="ARBA00023145"/>
    </source>
</evidence>
<evidence type="ECO:0000256" key="5">
    <source>
        <dbReference type="ARBA" id="ARBA00022801"/>
    </source>
</evidence>
<protein>
    <submittedName>
        <fullName evidence="13">P/Homo B domain-containing protein</fullName>
    </submittedName>
</protein>
<keyword evidence="5" id="KW-0378">Hydrolase</keyword>
<evidence type="ECO:0000256" key="3">
    <source>
        <dbReference type="ARBA" id="ARBA00022685"/>
    </source>
</evidence>
<dbReference type="InterPro" id="IPR023828">
    <property type="entry name" value="Peptidase_S8_Ser-AS"/>
</dbReference>
<dbReference type="AlphaFoldDB" id="A0A1I8AD79"/>
<evidence type="ECO:0000313" key="12">
    <source>
        <dbReference type="Proteomes" id="UP000095287"/>
    </source>
</evidence>
<feature type="domain" description="P/Homo B" evidence="11">
    <location>
        <begin position="94"/>
        <end position="228"/>
    </location>
</feature>
<dbReference type="Pfam" id="PF00082">
    <property type="entry name" value="Peptidase_S8"/>
    <property type="match status" value="1"/>
</dbReference>
<keyword evidence="7" id="KW-0106">Calcium</keyword>
<dbReference type="PANTHER" id="PTHR42884">
    <property type="entry name" value="PROPROTEIN CONVERTASE SUBTILISIN/KEXIN-RELATED"/>
    <property type="match status" value="1"/>
</dbReference>
<keyword evidence="6" id="KW-0720">Serine protease</keyword>
<evidence type="ECO:0000256" key="2">
    <source>
        <dbReference type="ARBA" id="ARBA00022670"/>
    </source>
</evidence>
<dbReference type="Proteomes" id="UP000095287">
    <property type="component" value="Unplaced"/>
</dbReference>
<dbReference type="Gene3D" id="3.40.50.200">
    <property type="entry name" value="Peptidase S8/S53 domain"/>
    <property type="match status" value="1"/>
</dbReference>
<evidence type="ECO:0000313" key="13">
    <source>
        <dbReference type="WBParaSite" id="L893_g440.t1"/>
    </source>
</evidence>
<evidence type="ECO:0000256" key="1">
    <source>
        <dbReference type="ARBA" id="ARBA00005325"/>
    </source>
</evidence>
<name>A0A1I8AD79_9BILA</name>
<evidence type="ECO:0000259" key="11">
    <source>
        <dbReference type="PROSITE" id="PS51829"/>
    </source>
</evidence>
<dbReference type="GO" id="GO:0000139">
    <property type="term" value="C:Golgi membrane"/>
    <property type="evidence" value="ECO:0007669"/>
    <property type="project" value="TreeGrafter"/>
</dbReference>
<dbReference type="PANTHER" id="PTHR42884:SF3">
    <property type="entry name" value="FURIN-LIKE PROTEASE 1, ISOFORMS 1_1-X_2"/>
    <property type="match status" value="1"/>
</dbReference>
<dbReference type="GO" id="GO:0005802">
    <property type="term" value="C:trans-Golgi network"/>
    <property type="evidence" value="ECO:0007669"/>
    <property type="project" value="TreeGrafter"/>
</dbReference>
<dbReference type="PROSITE" id="PS51829">
    <property type="entry name" value="P_HOMO_B"/>
    <property type="match status" value="1"/>
</dbReference>
<comment type="caution">
    <text evidence="10">Lacks conserved residue(s) required for the propagation of feature annotation.</text>
</comment>
<dbReference type="SUPFAM" id="SSF49785">
    <property type="entry name" value="Galactose-binding domain-like"/>
    <property type="match status" value="1"/>
</dbReference>
<evidence type="ECO:0000256" key="7">
    <source>
        <dbReference type="ARBA" id="ARBA00022837"/>
    </source>
</evidence>
<dbReference type="Pfam" id="PF01483">
    <property type="entry name" value="P_proprotein"/>
    <property type="match status" value="1"/>
</dbReference>
<evidence type="ECO:0000256" key="4">
    <source>
        <dbReference type="ARBA" id="ARBA00022729"/>
    </source>
</evidence>
<proteinExistence type="inferred from homology"/>
<keyword evidence="3" id="KW-0165">Cleavage on pair of basic residues</keyword>
<reference evidence="13" key="1">
    <citation type="submission" date="2016-11" db="UniProtKB">
        <authorList>
            <consortium name="WormBaseParasite"/>
        </authorList>
    </citation>
    <scope>IDENTIFICATION</scope>
</reference>
<keyword evidence="2" id="KW-0645">Protease</keyword>
<dbReference type="FunFam" id="2.60.120.260:FF:000006">
    <property type="entry name" value="Proprotein convertase subtilisin/kexin type 5"/>
    <property type="match status" value="1"/>
</dbReference>
<evidence type="ECO:0000256" key="6">
    <source>
        <dbReference type="ARBA" id="ARBA00022825"/>
    </source>
</evidence>
<dbReference type="GO" id="GO:0004252">
    <property type="term" value="F:serine-type endopeptidase activity"/>
    <property type="evidence" value="ECO:0007669"/>
    <property type="project" value="InterPro"/>
</dbReference>
<dbReference type="WBParaSite" id="L893_g440.t1">
    <property type="protein sequence ID" value="L893_g440.t1"/>
    <property type="gene ID" value="L893_g440"/>
</dbReference>
<dbReference type="PROSITE" id="PS51892">
    <property type="entry name" value="SUBTILASE"/>
    <property type="match status" value="1"/>
</dbReference>
<dbReference type="SUPFAM" id="SSF52743">
    <property type="entry name" value="Subtilisin-like"/>
    <property type="match status" value="1"/>
</dbReference>
<dbReference type="InterPro" id="IPR008979">
    <property type="entry name" value="Galactose-bd-like_sf"/>
</dbReference>
<comment type="similarity">
    <text evidence="1">Belongs to the peptidase S8 family. Furin subfamily.</text>
</comment>
<dbReference type="GO" id="GO:0016486">
    <property type="term" value="P:peptide hormone processing"/>
    <property type="evidence" value="ECO:0007669"/>
    <property type="project" value="TreeGrafter"/>
</dbReference>
<keyword evidence="9" id="KW-0325">Glycoprotein</keyword>
<sequence>MVVTTDLHNSCTKAHTGTSASAPLAAGIVALALEANPGLTWRDLQHIVVRTARPVGLLSGDWKTNGAGRNVSHSFGYGLMDAGAMVRLAQNWSTVPEQRKCRVSFPARYKTIPHGNSLELSLYVDGCQGSKEDHLVYAEHIQVVYTMRAPRRGDFYLYLTSPAGTNVTLLQKRPLDDFQLGLDDWIHTSVHHWGEDVRGTWTLTVGNDADKDAELWYADLVLFGTLEEVGPTGGNDGDRTLSSYALPQKSKKATQGTPVAPFSVLLMILISFCV</sequence>
<dbReference type="InterPro" id="IPR000209">
    <property type="entry name" value="Peptidase_S8/S53_dom"/>
</dbReference>
<evidence type="ECO:0000256" key="10">
    <source>
        <dbReference type="PROSITE-ProRule" id="PRU01240"/>
    </source>
</evidence>
<keyword evidence="8" id="KW-0865">Zymogen</keyword>
<keyword evidence="12" id="KW-1185">Reference proteome</keyword>
<keyword evidence="4" id="KW-0732">Signal</keyword>
<dbReference type="InterPro" id="IPR002884">
    <property type="entry name" value="P_dom"/>
</dbReference>
<dbReference type="Gene3D" id="2.60.120.260">
    <property type="entry name" value="Galactose-binding domain-like"/>
    <property type="match status" value="1"/>
</dbReference>
<accession>A0A1I8AD79</accession>
<dbReference type="InterPro" id="IPR036852">
    <property type="entry name" value="Peptidase_S8/S53_dom_sf"/>
</dbReference>